<accession>A0A1I7WHZ4</accession>
<evidence type="ECO:0000256" key="1">
    <source>
        <dbReference type="SAM" id="Phobius"/>
    </source>
</evidence>
<dbReference type="AlphaFoldDB" id="A0A1I7WHZ4"/>
<dbReference type="WBParaSite" id="Hba_04627">
    <property type="protein sequence ID" value="Hba_04627"/>
    <property type="gene ID" value="Hba_04627"/>
</dbReference>
<keyword evidence="2" id="KW-1185">Reference proteome</keyword>
<proteinExistence type="predicted"/>
<sequence length="267" mass="30366">MTTCHLNSQICVCLYIYIHIFACVNYNIIYTSYIIIYLTNYLQMPYTHKCGPKDGRWVRMQSAERLFLRWPLLTEACSAPLSWVDPCFPVVVSCITESQRSSSDSTGIVAPTKHMMKMTDRKLYSSVWRKYTADHLWSVTLLTFYSTTITSNFFLRKYHISHENVLIMIPGNICCGDRPSLLSSVVLFSVFQVFGNDACLKIAVTRGAVFARRSAVLLLFTSDLSTNSCAGRVIAKSIILRYLSVFFGRPNISVTHPTHSSCFNVFH</sequence>
<organism evidence="2 3">
    <name type="scientific">Heterorhabditis bacteriophora</name>
    <name type="common">Entomopathogenic nematode worm</name>
    <dbReference type="NCBI Taxonomy" id="37862"/>
    <lineage>
        <taxon>Eukaryota</taxon>
        <taxon>Metazoa</taxon>
        <taxon>Ecdysozoa</taxon>
        <taxon>Nematoda</taxon>
        <taxon>Chromadorea</taxon>
        <taxon>Rhabditida</taxon>
        <taxon>Rhabditina</taxon>
        <taxon>Rhabditomorpha</taxon>
        <taxon>Strongyloidea</taxon>
        <taxon>Heterorhabditidae</taxon>
        <taxon>Heterorhabditis</taxon>
    </lineage>
</organism>
<evidence type="ECO:0000313" key="3">
    <source>
        <dbReference type="WBParaSite" id="Hba_04627"/>
    </source>
</evidence>
<reference evidence="3" key="1">
    <citation type="submission" date="2016-11" db="UniProtKB">
        <authorList>
            <consortium name="WormBaseParasite"/>
        </authorList>
    </citation>
    <scope>IDENTIFICATION</scope>
</reference>
<keyword evidence="1" id="KW-1133">Transmembrane helix</keyword>
<protein>
    <submittedName>
        <fullName evidence="3">Secreted protein</fullName>
    </submittedName>
</protein>
<feature type="transmembrane region" description="Helical" evidence="1">
    <location>
        <begin position="12"/>
        <end position="36"/>
    </location>
</feature>
<keyword evidence="1" id="KW-0812">Transmembrane</keyword>
<keyword evidence="1" id="KW-0472">Membrane</keyword>
<evidence type="ECO:0000313" key="2">
    <source>
        <dbReference type="Proteomes" id="UP000095283"/>
    </source>
</evidence>
<name>A0A1I7WHZ4_HETBA</name>
<dbReference type="Proteomes" id="UP000095283">
    <property type="component" value="Unplaced"/>
</dbReference>